<dbReference type="Gene3D" id="1.10.287.110">
    <property type="entry name" value="DnaJ domain"/>
    <property type="match status" value="1"/>
</dbReference>
<dbReference type="InterPro" id="IPR036869">
    <property type="entry name" value="J_dom_sf"/>
</dbReference>
<dbReference type="PANTHER" id="PTHR44027:SF7">
    <property type="entry name" value="DNAJ HOMOLOG SUBFAMILY C MEMBER 5 HOMOLOG"/>
    <property type="match status" value="1"/>
</dbReference>
<name>G7YQ77_CLOSI</name>
<dbReference type="GO" id="GO:0016020">
    <property type="term" value="C:membrane"/>
    <property type="evidence" value="ECO:0007669"/>
    <property type="project" value="UniProtKB-SubCell"/>
</dbReference>
<evidence type="ECO:0000313" key="5">
    <source>
        <dbReference type="Proteomes" id="UP000008909"/>
    </source>
</evidence>
<keyword evidence="2" id="KW-0472">Membrane</keyword>
<organism evidence="4 5">
    <name type="scientific">Clonorchis sinensis</name>
    <name type="common">Chinese liver fluke</name>
    <dbReference type="NCBI Taxonomy" id="79923"/>
    <lineage>
        <taxon>Eukaryota</taxon>
        <taxon>Metazoa</taxon>
        <taxon>Spiralia</taxon>
        <taxon>Lophotrochozoa</taxon>
        <taxon>Platyhelminthes</taxon>
        <taxon>Trematoda</taxon>
        <taxon>Digenea</taxon>
        <taxon>Opisthorchiida</taxon>
        <taxon>Opisthorchiata</taxon>
        <taxon>Opisthorchiidae</taxon>
        <taxon>Clonorchis</taxon>
    </lineage>
</organism>
<reference key="2">
    <citation type="submission" date="2011-10" db="EMBL/GenBank/DDBJ databases">
        <title>The genome and transcriptome sequence of Clonorchis sinensis provide insights into the carcinogenic liver fluke.</title>
        <authorList>
            <person name="Wang X."/>
            <person name="Huang Y."/>
            <person name="Chen W."/>
            <person name="Liu H."/>
            <person name="Guo L."/>
            <person name="Chen Y."/>
            <person name="Luo F."/>
            <person name="Zhou W."/>
            <person name="Sun J."/>
            <person name="Mao Q."/>
            <person name="Liang P."/>
            <person name="Zhou C."/>
            <person name="Tian Y."/>
            <person name="Men J."/>
            <person name="Lv X."/>
            <person name="Huang L."/>
            <person name="Zhou J."/>
            <person name="Hu Y."/>
            <person name="Li R."/>
            <person name="Zhang F."/>
            <person name="Lei H."/>
            <person name="Li X."/>
            <person name="Hu X."/>
            <person name="Liang C."/>
            <person name="Xu J."/>
            <person name="Wu Z."/>
            <person name="Yu X."/>
        </authorList>
    </citation>
    <scope>NUCLEOTIDE SEQUENCE</scope>
    <source>
        <strain>Henan</strain>
    </source>
</reference>
<evidence type="ECO:0000256" key="3">
    <source>
        <dbReference type="ARBA" id="ARBA00023186"/>
    </source>
</evidence>
<keyword evidence="5" id="KW-1185">Reference proteome</keyword>
<proteinExistence type="predicted"/>
<comment type="subcellular location">
    <subcellularLocation>
        <location evidence="1">Membrane</location>
    </subcellularLocation>
</comment>
<accession>G7YQ77</accession>
<protein>
    <submittedName>
        <fullName evidence="4">DnaJ homolog subfamily C member 5</fullName>
    </submittedName>
</protein>
<dbReference type="EMBL" id="DF143964">
    <property type="protein sequence ID" value="GAA55108.1"/>
    <property type="molecule type" value="Genomic_DNA"/>
</dbReference>
<evidence type="ECO:0000256" key="2">
    <source>
        <dbReference type="ARBA" id="ARBA00023136"/>
    </source>
</evidence>
<dbReference type="PANTHER" id="PTHR44027">
    <property type="entry name" value="DNAJ HOMOLOG SUBFAMILY C MEMBER 5 HOMOLOG"/>
    <property type="match status" value="1"/>
</dbReference>
<dbReference type="Proteomes" id="UP000008909">
    <property type="component" value="Unassembled WGS sequence"/>
</dbReference>
<keyword evidence="3" id="KW-0143">Chaperone</keyword>
<reference evidence="4" key="1">
    <citation type="journal article" date="2011" name="Genome Biol.">
        <title>The draft genome of the carcinogenic human liver fluke Clonorchis sinensis.</title>
        <authorList>
            <person name="Wang X."/>
            <person name="Chen W."/>
            <person name="Huang Y."/>
            <person name="Sun J."/>
            <person name="Men J."/>
            <person name="Liu H."/>
            <person name="Luo F."/>
            <person name="Guo L."/>
            <person name="Lv X."/>
            <person name="Deng C."/>
            <person name="Zhou C."/>
            <person name="Fan Y."/>
            <person name="Li X."/>
            <person name="Huang L."/>
            <person name="Hu Y."/>
            <person name="Liang C."/>
            <person name="Hu X."/>
            <person name="Xu J."/>
            <person name="Yu X."/>
        </authorList>
    </citation>
    <scope>NUCLEOTIDE SEQUENCE [LARGE SCALE GENOMIC DNA]</scope>
    <source>
        <strain evidence="4">Henan</strain>
    </source>
</reference>
<dbReference type="InterPro" id="IPR051434">
    <property type="entry name" value="DnaJ_C_subfamily_member5"/>
</dbReference>
<dbReference type="InterPro" id="IPR018253">
    <property type="entry name" value="DnaJ_domain_CS"/>
</dbReference>
<evidence type="ECO:0000313" key="4">
    <source>
        <dbReference type="EMBL" id="GAA55108.1"/>
    </source>
</evidence>
<gene>
    <name evidence="4" type="ORF">CLF_106860</name>
</gene>
<sequence>MVRCMHLKFPHEPFGVPGHLLYGMLQCVGVVHPVFKAAVCILQTIVGHIAKVNHPGLCVYGPFSGDVQPAGRKMRKRPMQPWVTQSGLSPVYIHTALLLGGNFPWLNIDPTPSVSISSSNPDPAAMEMRIARPIAATLTTVTGLSRNRSIYLEFADLSPSVSTDDHIHLASVLPDACQLALTANIKLQASTPTLAACTLKQAGQQAALALTLDSPEIDMCCVLETGIQDASPVGELTAPLLSSRFRPRISGDLESAEAGCAGVGIVFKEINRAHAVLSDPTKRRIYDQYGSFGIYLAEQVDEDTMRAYFALQNPCLKVSHGSANVSKTTGTITSVECVGFSEQSNWVLFLWGWDARFYWFPLGTPDRRC</sequence>
<dbReference type="SUPFAM" id="SSF46565">
    <property type="entry name" value="Chaperone J-domain"/>
    <property type="match status" value="1"/>
</dbReference>
<evidence type="ECO:0000256" key="1">
    <source>
        <dbReference type="ARBA" id="ARBA00004370"/>
    </source>
</evidence>
<dbReference type="AlphaFoldDB" id="G7YQ77"/>
<dbReference type="GO" id="GO:0005737">
    <property type="term" value="C:cytoplasm"/>
    <property type="evidence" value="ECO:0007669"/>
    <property type="project" value="UniProtKB-ARBA"/>
</dbReference>
<dbReference type="PROSITE" id="PS00636">
    <property type="entry name" value="DNAJ_1"/>
    <property type="match status" value="1"/>
</dbReference>